<dbReference type="RefSeq" id="WP_216966156.1">
    <property type="nucleotide sequence ID" value="NZ_JAHOPB010000003.1"/>
</dbReference>
<name>A0ABS6IQM2_9HYPH</name>
<protein>
    <submittedName>
        <fullName evidence="2">Uncharacterized protein</fullName>
    </submittedName>
</protein>
<sequence length="364" mass="38641">MAACRISAVVAALLITSVTGACSSIGPSTVSRDRSDYSAAIGDSWKQQTLLNIVKLRYADFPVFMEIAQVIAGYQLQTTVGAGFTAQNYLTNAVNIPAAVGGTAAVGATYIDRPTIMYAPLTGNDFIKKLMTPIPPSAVMFLLQSGYPATLVMPLVVDSINGIANESKRSAMSRPGDPEFSRLAQLLYELQRANALQIRVERAKNNSEISIVGFPPTNVSPDIAAKIAEVGRILHLSGTGRVHQVRYGGWSGKGDEIALVTRSMLQVMVELGVLAQVPEDDIAAGKAAPGGPPRADERPSLLNIASGTAPPAEAHVAVQYKGRWFWIADTDFRSKSTFNSVMLLFAISDVGVRSAPPVVTVPAN</sequence>
<organism evidence="2 3">
    <name type="scientific">Reyranella humidisoli</name>
    <dbReference type="NCBI Taxonomy" id="2849149"/>
    <lineage>
        <taxon>Bacteria</taxon>
        <taxon>Pseudomonadati</taxon>
        <taxon>Pseudomonadota</taxon>
        <taxon>Alphaproteobacteria</taxon>
        <taxon>Hyphomicrobiales</taxon>
        <taxon>Reyranellaceae</taxon>
        <taxon>Reyranella</taxon>
    </lineage>
</organism>
<keyword evidence="1" id="KW-0732">Signal</keyword>
<dbReference type="Proteomes" id="UP000727907">
    <property type="component" value="Unassembled WGS sequence"/>
</dbReference>
<proteinExistence type="predicted"/>
<reference evidence="2 3" key="1">
    <citation type="submission" date="2021-06" db="EMBL/GenBank/DDBJ databases">
        <authorList>
            <person name="Lee D.H."/>
        </authorList>
    </citation>
    <scope>NUCLEOTIDE SEQUENCE [LARGE SCALE GENOMIC DNA]</scope>
    <source>
        <strain evidence="2 3">MMS21-HV4-11</strain>
    </source>
</reference>
<keyword evidence="3" id="KW-1185">Reference proteome</keyword>
<evidence type="ECO:0000313" key="3">
    <source>
        <dbReference type="Proteomes" id="UP000727907"/>
    </source>
</evidence>
<dbReference type="EMBL" id="JAHOPB010000003">
    <property type="protein sequence ID" value="MBU8876901.1"/>
    <property type="molecule type" value="Genomic_DNA"/>
</dbReference>
<dbReference type="PROSITE" id="PS51257">
    <property type="entry name" value="PROKAR_LIPOPROTEIN"/>
    <property type="match status" value="1"/>
</dbReference>
<accession>A0ABS6IQM2</accession>
<gene>
    <name evidence="2" type="ORF">KQ910_24215</name>
</gene>
<feature type="signal peptide" evidence="1">
    <location>
        <begin position="1"/>
        <end position="21"/>
    </location>
</feature>
<evidence type="ECO:0000256" key="1">
    <source>
        <dbReference type="SAM" id="SignalP"/>
    </source>
</evidence>
<evidence type="ECO:0000313" key="2">
    <source>
        <dbReference type="EMBL" id="MBU8876901.1"/>
    </source>
</evidence>
<feature type="chain" id="PRO_5047212769" evidence="1">
    <location>
        <begin position="22"/>
        <end position="364"/>
    </location>
</feature>
<comment type="caution">
    <text evidence="2">The sequence shown here is derived from an EMBL/GenBank/DDBJ whole genome shotgun (WGS) entry which is preliminary data.</text>
</comment>